<dbReference type="NCBIfam" id="TIGR04057">
    <property type="entry name" value="SusC_RagA_signa"/>
    <property type="match status" value="1"/>
</dbReference>
<dbReference type="InterPro" id="IPR039426">
    <property type="entry name" value="TonB-dep_rcpt-like"/>
</dbReference>
<dbReference type="Pfam" id="PF07715">
    <property type="entry name" value="Plug"/>
    <property type="match status" value="1"/>
</dbReference>
<dbReference type="EMBL" id="BAABCY010000012">
    <property type="protein sequence ID" value="GAA3555173.1"/>
    <property type="molecule type" value="Genomic_DNA"/>
</dbReference>
<keyword evidence="1" id="KW-0813">Transport</keyword>
<name>A0ABP6WR31_9FLAO</name>
<proteinExistence type="inferred from homology"/>
<evidence type="ECO:0000256" key="1">
    <source>
        <dbReference type="PROSITE-ProRule" id="PRU01360"/>
    </source>
</evidence>
<dbReference type="InterPro" id="IPR023997">
    <property type="entry name" value="TonB-dep_OMP_SusC/RagA_CS"/>
</dbReference>
<evidence type="ECO:0000313" key="4">
    <source>
        <dbReference type="Proteomes" id="UP001500954"/>
    </source>
</evidence>
<keyword evidence="1" id="KW-0472">Membrane</keyword>
<comment type="caution">
    <text evidence="3">The sequence shown here is derived from an EMBL/GenBank/DDBJ whole genome shotgun (WGS) entry which is preliminary data.</text>
</comment>
<dbReference type="InterPro" id="IPR023996">
    <property type="entry name" value="TonB-dep_OMP_SusC/RagA"/>
</dbReference>
<comment type="similarity">
    <text evidence="1">Belongs to the TonB-dependent receptor family.</text>
</comment>
<dbReference type="InterPro" id="IPR008969">
    <property type="entry name" value="CarboxyPept-like_regulatory"/>
</dbReference>
<evidence type="ECO:0000313" key="3">
    <source>
        <dbReference type="EMBL" id="GAA3555173.1"/>
    </source>
</evidence>
<dbReference type="InterPro" id="IPR012910">
    <property type="entry name" value="Plug_dom"/>
</dbReference>
<gene>
    <name evidence="3" type="ORF">GCM10022395_03260</name>
</gene>
<dbReference type="PROSITE" id="PS52016">
    <property type="entry name" value="TONB_DEPENDENT_REC_3"/>
    <property type="match status" value="1"/>
</dbReference>
<dbReference type="Gene3D" id="2.60.40.1120">
    <property type="entry name" value="Carboxypeptidase-like, regulatory domain"/>
    <property type="match status" value="1"/>
</dbReference>
<reference evidence="4" key="1">
    <citation type="journal article" date="2019" name="Int. J. Syst. Evol. Microbiol.">
        <title>The Global Catalogue of Microorganisms (GCM) 10K type strain sequencing project: providing services to taxonomists for standard genome sequencing and annotation.</title>
        <authorList>
            <consortium name="The Broad Institute Genomics Platform"/>
            <consortium name="The Broad Institute Genome Sequencing Center for Infectious Disease"/>
            <person name="Wu L."/>
            <person name="Ma J."/>
        </authorList>
    </citation>
    <scope>NUCLEOTIDE SEQUENCE [LARGE SCALE GENOMIC DNA]</scope>
    <source>
        <strain evidence="4">JCM 17111</strain>
    </source>
</reference>
<organism evidence="3 4">
    <name type="scientific">Snuella lapsa</name>
    <dbReference type="NCBI Taxonomy" id="870481"/>
    <lineage>
        <taxon>Bacteria</taxon>
        <taxon>Pseudomonadati</taxon>
        <taxon>Bacteroidota</taxon>
        <taxon>Flavobacteriia</taxon>
        <taxon>Flavobacteriales</taxon>
        <taxon>Flavobacteriaceae</taxon>
        <taxon>Snuella</taxon>
    </lineage>
</organism>
<dbReference type="SUPFAM" id="SSF56935">
    <property type="entry name" value="Porins"/>
    <property type="match status" value="1"/>
</dbReference>
<dbReference type="InterPro" id="IPR037066">
    <property type="entry name" value="Plug_dom_sf"/>
</dbReference>
<comment type="subcellular location">
    <subcellularLocation>
        <location evidence="1">Cell outer membrane</location>
        <topology evidence="1">Multi-pass membrane protein</topology>
    </subcellularLocation>
</comment>
<evidence type="ECO:0000259" key="2">
    <source>
        <dbReference type="Pfam" id="PF07715"/>
    </source>
</evidence>
<dbReference type="Gene3D" id="2.170.130.10">
    <property type="entry name" value="TonB-dependent receptor, plug domain"/>
    <property type="match status" value="1"/>
</dbReference>
<keyword evidence="1" id="KW-0998">Cell outer membrane</keyword>
<keyword evidence="1" id="KW-0812">Transmembrane</keyword>
<protein>
    <recommendedName>
        <fullName evidence="2">TonB-dependent receptor plug domain-containing protein</fullName>
    </recommendedName>
</protein>
<dbReference type="Gene3D" id="3.55.50.30">
    <property type="match status" value="1"/>
</dbReference>
<keyword evidence="4" id="KW-1185">Reference proteome</keyword>
<dbReference type="Proteomes" id="UP001500954">
    <property type="component" value="Unassembled WGS sequence"/>
</dbReference>
<sequence>MKIRLKLKKSWASFPLNFDLKMKLTTLFLIVSLFQLQANESYAQKTRITLDLENVSLERVLDKIESLTEFKFIYKDKEVDYQKRTTLSVEKERMSDVLKKLFKDFDIAYKVVDKQIILKAKKKPGISIDETIKSDDVEELPQEIEVTGTILDSNGQPLPGANVLEKGTTNGIQSDFDGKFSLTVAGQDAILVVSYVGFLTKEIIVGNQTDIKVTLVENAAELAEVVVVGFGTQKKANVTGATGAVDMEDVLGNRPVTNPIAAIQGTIPGLQITTNSGQPGASGLGINIRGTTSINGGSPLILMNNVPVSIEDINPQDVQSITVLKDASATSIYGARAAFGVILITTKTPARDQPVKFNYSSTFSLAYPEDIPDKASTYDFINALNDWGTNPFWTGQNIPAWVDFLEEYKTNPGAYPEGYAELDGLRYPLADTDLIGEWINDLGLTQIHNFNFSGGGEKSSYRVSAGYSDEDGIIVTRNDSYRKYNVNAALTSNLTSKLTSTTNIIYRYSTRRTPLGSFSNSISFNPYTPAKGNFVLDDGTEVPYDTPANRELLKVAPKILNDNIRFFQKLDYNLVKGLNIVGEYTFEKRNYTRTTSDNQILTANPE</sequence>
<accession>A0ABP6WR31</accession>
<dbReference type="Pfam" id="PF13715">
    <property type="entry name" value="CarbopepD_reg_2"/>
    <property type="match status" value="1"/>
</dbReference>
<dbReference type="SUPFAM" id="SSF49464">
    <property type="entry name" value="Carboxypeptidase regulatory domain-like"/>
    <property type="match status" value="1"/>
</dbReference>
<dbReference type="NCBIfam" id="TIGR04056">
    <property type="entry name" value="OMP_RagA_SusC"/>
    <property type="match status" value="1"/>
</dbReference>
<keyword evidence="1" id="KW-1134">Transmembrane beta strand</keyword>
<feature type="domain" description="TonB-dependent receptor plug" evidence="2">
    <location>
        <begin position="236"/>
        <end position="341"/>
    </location>
</feature>